<evidence type="ECO:0000256" key="5">
    <source>
        <dbReference type="HAMAP-Rule" id="MF_00374"/>
    </source>
</evidence>
<dbReference type="CDD" id="cd00427">
    <property type="entry name" value="Ribosomal_L29_HIP"/>
    <property type="match status" value="1"/>
</dbReference>
<evidence type="ECO:0000313" key="6">
    <source>
        <dbReference type="EMBL" id="PWD84922.1"/>
    </source>
</evidence>
<evidence type="ECO:0000256" key="4">
    <source>
        <dbReference type="ARBA" id="ARBA00035204"/>
    </source>
</evidence>
<keyword evidence="3 5" id="KW-0687">Ribonucleoprotein</keyword>
<sequence>MSKVSKAAQLRDKSVEELRNEKLDLQRGLFNLRMQKATGQLSKSHQFKESRRQIARINTVLGEMKEGGK</sequence>
<dbReference type="SUPFAM" id="SSF46561">
    <property type="entry name" value="Ribosomal protein L29 (L29p)"/>
    <property type="match status" value="1"/>
</dbReference>
<dbReference type="GO" id="GO:0003735">
    <property type="term" value="F:structural constituent of ribosome"/>
    <property type="evidence" value="ECO:0007669"/>
    <property type="project" value="InterPro"/>
</dbReference>
<dbReference type="AlphaFoldDB" id="A0A2U2ANZ5"/>
<keyword evidence="7" id="KW-1185">Reference proteome</keyword>
<dbReference type="Proteomes" id="UP000244948">
    <property type="component" value="Unassembled WGS sequence"/>
</dbReference>
<evidence type="ECO:0000313" key="7">
    <source>
        <dbReference type="Proteomes" id="UP000244948"/>
    </source>
</evidence>
<dbReference type="Pfam" id="PF00831">
    <property type="entry name" value="Ribosomal_L29"/>
    <property type="match status" value="1"/>
</dbReference>
<evidence type="ECO:0000256" key="3">
    <source>
        <dbReference type="ARBA" id="ARBA00023274"/>
    </source>
</evidence>
<dbReference type="PANTHER" id="PTHR10916">
    <property type="entry name" value="60S RIBOSOMAL PROTEIN L35/50S RIBOSOMAL PROTEIN L29"/>
    <property type="match status" value="1"/>
</dbReference>
<dbReference type="NCBIfam" id="TIGR00012">
    <property type="entry name" value="L29"/>
    <property type="match status" value="1"/>
</dbReference>
<dbReference type="GO" id="GO:0006412">
    <property type="term" value="P:translation"/>
    <property type="evidence" value="ECO:0007669"/>
    <property type="project" value="UniProtKB-UniRule"/>
</dbReference>
<accession>A0A2U2ANZ5</accession>
<dbReference type="RefSeq" id="WP_109236028.1">
    <property type="nucleotide sequence ID" value="NZ_BMXZ01000001.1"/>
</dbReference>
<dbReference type="EMBL" id="QEWR01000002">
    <property type="protein sequence ID" value="PWD84922.1"/>
    <property type="molecule type" value="Genomic_DNA"/>
</dbReference>
<reference evidence="6 7" key="1">
    <citation type="journal article" date="2018" name="Genome Announc.">
        <title>Ignatzschineria cameli sp. nov., isolated from necrotic foot tissue of dromedaries (Camelus dromedarius) and associated maggots (Wohlfahrtia species) in Dubai.</title>
        <authorList>
            <person name="Tsang C.C."/>
            <person name="Tang J.Y."/>
            <person name="Fong J.Y."/>
            <person name="Kinne J."/>
            <person name="Lee H.H."/>
            <person name="Joseph M."/>
            <person name="Jose S."/>
            <person name="Schuster R.K."/>
            <person name="Tang Y."/>
            <person name="Sivakumar S."/>
            <person name="Chen J.H."/>
            <person name="Teng J.L."/>
            <person name="Lau S.K."/>
            <person name="Wernery U."/>
            <person name="Woo P.C."/>
        </authorList>
    </citation>
    <scope>NUCLEOTIDE SEQUENCE [LARGE SCALE GENOMIC DNA]</scope>
    <source>
        <strain evidence="6 7">KCTC 22643</strain>
    </source>
</reference>
<protein>
    <recommendedName>
        <fullName evidence="4 5">Large ribosomal subunit protein uL29</fullName>
    </recommendedName>
</protein>
<proteinExistence type="inferred from homology"/>
<comment type="caution">
    <text evidence="6">The sequence shown here is derived from an EMBL/GenBank/DDBJ whole genome shotgun (WGS) entry which is preliminary data.</text>
</comment>
<gene>
    <name evidence="5" type="primary">rpmC</name>
    <name evidence="6" type="ORF">DC082_05200</name>
</gene>
<evidence type="ECO:0000256" key="1">
    <source>
        <dbReference type="ARBA" id="ARBA00009254"/>
    </source>
</evidence>
<dbReference type="PROSITE" id="PS00579">
    <property type="entry name" value="RIBOSOMAL_L29"/>
    <property type="match status" value="1"/>
</dbReference>
<dbReference type="Gene3D" id="1.10.287.310">
    <property type="match status" value="1"/>
</dbReference>
<dbReference type="PANTHER" id="PTHR10916:SF0">
    <property type="entry name" value="LARGE RIBOSOMAL SUBUNIT PROTEIN UL29C"/>
    <property type="match status" value="1"/>
</dbReference>
<dbReference type="GO" id="GO:0022625">
    <property type="term" value="C:cytosolic large ribosomal subunit"/>
    <property type="evidence" value="ECO:0007669"/>
    <property type="project" value="TreeGrafter"/>
</dbReference>
<organism evidence="6 7">
    <name type="scientific">Ignatzschineria indica</name>
    <dbReference type="NCBI Taxonomy" id="472583"/>
    <lineage>
        <taxon>Bacteria</taxon>
        <taxon>Pseudomonadati</taxon>
        <taxon>Pseudomonadota</taxon>
        <taxon>Gammaproteobacteria</taxon>
        <taxon>Cardiobacteriales</taxon>
        <taxon>Ignatzschineriaceae</taxon>
        <taxon>Ignatzschineria</taxon>
    </lineage>
</organism>
<name>A0A2U2ANZ5_9GAMM</name>
<dbReference type="InterPro" id="IPR018254">
    <property type="entry name" value="Ribosomal_uL29_CS"/>
</dbReference>
<dbReference type="FunFam" id="1.10.287.310:FF:000001">
    <property type="entry name" value="50S ribosomal protein L29"/>
    <property type="match status" value="1"/>
</dbReference>
<evidence type="ECO:0000256" key="2">
    <source>
        <dbReference type="ARBA" id="ARBA00022980"/>
    </source>
</evidence>
<dbReference type="InterPro" id="IPR050063">
    <property type="entry name" value="Ribosomal_protein_uL29"/>
</dbReference>
<comment type="similarity">
    <text evidence="1 5">Belongs to the universal ribosomal protein uL29 family.</text>
</comment>
<dbReference type="InterPro" id="IPR001854">
    <property type="entry name" value="Ribosomal_uL29"/>
</dbReference>
<dbReference type="InterPro" id="IPR036049">
    <property type="entry name" value="Ribosomal_uL29_sf"/>
</dbReference>
<keyword evidence="2 5" id="KW-0689">Ribosomal protein</keyword>
<dbReference type="HAMAP" id="MF_00374">
    <property type="entry name" value="Ribosomal_uL29"/>
    <property type="match status" value="1"/>
</dbReference>